<keyword evidence="10" id="KW-0010">Activator</keyword>
<name>A0A7L0N5I9_9PASS</name>
<comment type="caution">
    <text evidence="17">The sequence shown here is derived from an EMBL/GenBank/DDBJ whole genome shotgun (WGS) entry which is preliminary data.</text>
</comment>
<evidence type="ECO:0000256" key="11">
    <source>
        <dbReference type="ARBA" id="ARBA00023163"/>
    </source>
</evidence>
<dbReference type="PANTHER" id="PTHR45996:SF4">
    <property type="entry name" value="CYCLIC AMP-RESPONSIVE ELEMENT-BINDING PROTEIN 3"/>
    <property type="match status" value="1"/>
</dbReference>
<keyword evidence="11" id="KW-0804">Transcription</keyword>
<feature type="coiled-coil region" evidence="14">
    <location>
        <begin position="237"/>
        <end position="278"/>
    </location>
</feature>
<evidence type="ECO:0000256" key="3">
    <source>
        <dbReference type="ARBA" id="ARBA00022692"/>
    </source>
</evidence>
<feature type="non-terminal residue" evidence="17">
    <location>
        <position position="1"/>
    </location>
</feature>
<keyword evidence="14" id="KW-0175">Coiled coil</keyword>
<dbReference type="InterPro" id="IPR046347">
    <property type="entry name" value="bZIP_sf"/>
</dbReference>
<keyword evidence="6" id="KW-1133">Transmembrane helix</keyword>
<feature type="non-terminal residue" evidence="17">
    <location>
        <position position="434"/>
    </location>
</feature>
<evidence type="ECO:0000256" key="7">
    <source>
        <dbReference type="ARBA" id="ARBA00023015"/>
    </source>
</evidence>
<comment type="subcellular location">
    <subcellularLocation>
        <location evidence="1">Endoplasmic reticulum membrane</location>
        <topology evidence="1">Single-pass type II membrane protein</topology>
    </subcellularLocation>
</comment>
<evidence type="ECO:0000313" key="18">
    <source>
        <dbReference type="Proteomes" id="UP000520463"/>
    </source>
</evidence>
<dbReference type="SUPFAM" id="SSF57959">
    <property type="entry name" value="Leucine zipper domain"/>
    <property type="match status" value="1"/>
</dbReference>
<evidence type="ECO:0000256" key="5">
    <source>
        <dbReference type="ARBA" id="ARBA00022968"/>
    </source>
</evidence>
<keyword evidence="9" id="KW-0472">Membrane</keyword>
<keyword evidence="3" id="KW-0812">Transmembrane</keyword>
<evidence type="ECO:0000256" key="13">
    <source>
        <dbReference type="ARBA" id="ARBA00023242"/>
    </source>
</evidence>
<evidence type="ECO:0000256" key="4">
    <source>
        <dbReference type="ARBA" id="ARBA00022824"/>
    </source>
</evidence>
<keyword evidence="8" id="KW-0238">DNA-binding</keyword>
<keyword evidence="7" id="KW-0805">Transcription regulation</keyword>
<accession>A0A7L0N5I9</accession>
<dbReference type="InterPro" id="IPR004827">
    <property type="entry name" value="bZIP"/>
</dbReference>
<evidence type="ECO:0000256" key="1">
    <source>
        <dbReference type="ARBA" id="ARBA00004648"/>
    </source>
</evidence>
<evidence type="ECO:0000256" key="15">
    <source>
        <dbReference type="SAM" id="MobiDB-lite"/>
    </source>
</evidence>
<dbReference type="Gene3D" id="1.20.5.170">
    <property type="match status" value="1"/>
</dbReference>
<keyword evidence="5" id="KW-0735">Signal-anchor</keyword>
<reference evidence="17 18" key="1">
    <citation type="submission" date="2019-09" db="EMBL/GenBank/DDBJ databases">
        <title>Bird 10,000 Genomes (B10K) Project - Family phase.</title>
        <authorList>
            <person name="Zhang G."/>
        </authorList>
    </citation>
    <scope>NUCLEOTIDE SEQUENCE [LARGE SCALE GENOMIC DNA]</scope>
    <source>
        <strain evidence="17">B10K-DU-001-43</strain>
        <tissue evidence="17">Muscle</tissue>
    </source>
</reference>
<gene>
    <name evidence="17" type="primary">Creb3l3_0</name>
    <name evidence="17" type="ORF">FORRUF_R07971</name>
</gene>
<feature type="domain" description="BZIP" evidence="16">
    <location>
        <begin position="212"/>
        <end position="275"/>
    </location>
</feature>
<evidence type="ECO:0000256" key="10">
    <source>
        <dbReference type="ARBA" id="ARBA00023159"/>
    </source>
</evidence>
<dbReference type="EMBL" id="VXAU01001555">
    <property type="protein sequence ID" value="NXK88680.1"/>
    <property type="molecule type" value="Genomic_DNA"/>
</dbReference>
<dbReference type="GO" id="GO:0005789">
    <property type="term" value="C:endoplasmic reticulum membrane"/>
    <property type="evidence" value="ECO:0007669"/>
    <property type="project" value="UniProtKB-SubCell"/>
</dbReference>
<evidence type="ECO:0000256" key="8">
    <source>
        <dbReference type="ARBA" id="ARBA00023125"/>
    </source>
</evidence>
<dbReference type="SMART" id="SM00338">
    <property type="entry name" value="BRLZ"/>
    <property type="match status" value="1"/>
</dbReference>
<dbReference type="OrthoDB" id="674948at2759"/>
<keyword evidence="4" id="KW-0256">Endoplasmic reticulum</keyword>
<organism evidence="17 18">
    <name type="scientific">Formicarius rufipectus</name>
    <dbReference type="NCBI Taxonomy" id="1118560"/>
    <lineage>
        <taxon>Eukaryota</taxon>
        <taxon>Metazoa</taxon>
        <taxon>Chordata</taxon>
        <taxon>Craniata</taxon>
        <taxon>Vertebrata</taxon>
        <taxon>Euteleostomi</taxon>
        <taxon>Archelosauria</taxon>
        <taxon>Archosauria</taxon>
        <taxon>Dinosauria</taxon>
        <taxon>Saurischia</taxon>
        <taxon>Theropoda</taxon>
        <taxon>Coelurosauria</taxon>
        <taxon>Aves</taxon>
        <taxon>Neognathae</taxon>
        <taxon>Neoaves</taxon>
        <taxon>Telluraves</taxon>
        <taxon>Australaves</taxon>
        <taxon>Passeriformes</taxon>
        <taxon>Formicariidae</taxon>
        <taxon>Formicarius</taxon>
    </lineage>
</organism>
<dbReference type="AlphaFoldDB" id="A0A7L0N5I9"/>
<dbReference type="GO" id="GO:0000981">
    <property type="term" value="F:DNA-binding transcription factor activity, RNA polymerase II-specific"/>
    <property type="evidence" value="ECO:0007669"/>
    <property type="project" value="TreeGrafter"/>
</dbReference>
<comment type="similarity">
    <text evidence="2">Belongs to the bZIP family. ATF subfamily.</text>
</comment>
<evidence type="ECO:0000256" key="14">
    <source>
        <dbReference type="SAM" id="Coils"/>
    </source>
</evidence>
<evidence type="ECO:0000259" key="16">
    <source>
        <dbReference type="PROSITE" id="PS50217"/>
    </source>
</evidence>
<dbReference type="Proteomes" id="UP000520463">
    <property type="component" value="Unassembled WGS sequence"/>
</dbReference>
<keyword evidence="13" id="KW-0539">Nucleus</keyword>
<evidence type="ECO:0000313" key="17">
    <source>
        <dbReference type="EMBL" id="NXK88680.1"/>
    </source>
</evidence>
<evidence type="ECO:0000256" key="9">
    <source>
        <dbReference type="ARBA" id="ARBA00023136"/>
    </source>
</evidence>
<keyword evidence="18" id="KW-1185">Reference proteome</keyword>
<evidence type="ECO:0000256" key="6">
    <source>
        <dbReference type="ARBA" id="ARBA00022989"/>
    </source>
</evidence>
<dbReference type="CDD" id="cd14689">
    <property type="entry name" value="bZIP_CREB3"/>
    <property type="match status" value="1"/>
</dbReference>
<dbReference type="InterPro" id="IPR051381">
    <property type="entry name" value="CREB_ATF_subfamily"/>
</dbReference>
<protein>
    <submittedName>
        <fullName evidence="17">CR3L3 protein</fullName>
    </submittedName>
</protein>
<feature type="region of interest" description="Disordered" evidence="15">
    <location>
        <begin position="332"/>
        <end position="403"/>
    </location>
</feature>
<dbReference type="Pfam" id="PF00170">
    <property type="entry name" value="bZIP_1"/>
    <property type="match status" value="1"/>
</dbReference>
<evidence type="ECO:0000256" key="2">
    <source>
        <dbReference type="ARBA" id="ARBA00009050"/>
    </source>
</evidence>
<proteinExistence type="inferred from homology"/>
<dbReference type="GO" id="GO:0000978">
    <property type="term" value="F:RNA polymerase II cis-regulatory region sequence-specific DNA binding"/>
    <property type="evidence" value="ECO:0007669"/>
    <property type="project" value="TreeGrafter"/>
</dbReference>
<sequence>MSCPEGLDALADVDLLDFLLKDDACCTEIPGEQNGLLEDWGLPTPELLDKEMDDFISSLLSPLEDEPGILDYLPASSESSISEDQHLSHCPGSNFANRDIVQVDHNYSLNWPVLESVRSDMAEGDVTIELGDSPVAVAVDTGPEVVTGSIVQVLTAMPAYPSLCFCSYLSSSDLALSDFPELVLTEEEKQLLEKEGITLPTCLPLTKAEERILRKVRRKIRNKQSAQDSRRRRKIYVDGLENKVATCTAQNHELEKKVQQLQKQNMSLLRQLKKLQALVRRSAPKTTRSKTCTMIVVLSFCLVLSPSIRSPGSVEPQPEQKVLSRQIREFPNQGAPDVQQDTELEGFSPEPGGSSLSGNLSQSWEEGQSPLNPGPGSFNSNSSSDLPAAAGSELGPPQSDPLPAAVLVPWKAKVQEWVEHPDRVLIQQHHANEM</sequence>
<keyword evidence="12" id="KW-0325">Glycoprotein</keyword>
<evidence type="ECO:0000256" key="12">
    <source>
        <dbReference type="ARBA" id="ARBA00023180"/>
    </source>
</evidence>
<dbReference type="PANTHER" id="PTHR45996">
    <property type="entry name" value="AGAP001464-PB"/>
    <property type="match status" value="1"/>
</dbReference>
<dbReference type="FunFam" id="1.20.5.170:FF:000042">
    <property type="entry name" value="Cyclic AMP-responsive element-binding protein 3-like protein 3"/>
    <property type="match status" value="1"/>
</dbReference>
<dbReference type="PROSITE" id="PS50217">
    <property type="entry name" value="BZIP"/>
    <property type="match status" value="1"/>
</dbReference>
<feature type="compositionally biased region" description="Low complexity" evidence="15">
    <location>
        <begin position="345"/>
        <end position="384"/>
    </location>
</feature>
<dbReference type="GO" id="GO:0005634">
    <property type="term" value="C:nucleus"/>
    <property type="evidence" value="ECO:0007669"/>
    <property type="project" value="TreeGrafter"/>
</dbReference>